<name>A0ABR1MI76_9PEZI</name>
<organism evidence="1 2">
    <name type="scientific">Phyllosticta citricarpa</name>
    <dbReference type="NCBI Taxonomy" id="55181"/>
    <lineage>
        <taxon>Eukaryota</taxon>
        <taxon>Fungi</taxon>
        <taxon>Dikarya</taxon>
        <taxon>Ascomycota</taxon>
        <taxon>Pezizomycotina</taxon>
        <taxon>Dothideomycetes</taxon>
        <taxon>Dothideomycetes incertae sedis</taxon>
        <taxon>Botryosphaeriales</taxon>
        <taxon>Phyllostictaceae</taxon>
        <taxon>Phyllosticta</taxon>
    </lineage>
</organism>
<evidence type="ECO:0000313" key="2">
    <source>
        <dbReference type="Proteomes" id="UP001365128"/>
    </source>
</evidence>
<dbReference type="SUPFAM" id="SSF52047">
    <property type="entry name" value="RNI-like"/>
    <property type="match status" value="1"/>
</dbReference>
<evidence type="ECO:0000313" key="1">
    <source>
        <dbReference type="EMBL" id="KAK7548789.1"/>
    </source>
</evidence>
<sequence>MTYRTIEDIKPLPLEEFKKAFKESTGRDFVEGGDNECEVLWLSCNLEDLRYWTSVVNNPALARTVILVVFDDATFSESLLDPGLFRQLAGPHPNNQCILQESKDNPSFQRDWRLQMELRARNLGPQVLEQMITRQYEWVRAKVEAHLDIRENKLDKELFSQALKRNQLPNFTKVALTNLPMERFVYPRPEELYTPPSRSPSVRNWDNEYPPGPVPRTAVQPRNCWSWSSRDADGHLEEMEQGFPPVPNKCLHLPPICAPFRLLSIILEALRKSSKRLSEFSIVPGSDFPERLLGSASFLTGFPMVFFLPPFIDNFRQQVSDFEWLVENLTTLRLAIGCSKIRNGESCVQFFRLLSKARKLQKLQIHIEEWSCTDPRQVLDSITSPSLEKLDLDGVEFTGHAFLSFLGRHPNLKKLSMYGCMYNGLSWWDLLMEARVTHSVLRTEELYINKAFRRDVDGQYAWNDPLELPEMSRRTGIVRWRRWMVNPSKETFPISEGVS</sequence>
<dbReference type="EMBL" id="JBBPDW010000010">
    <property type="protein sequence ID" value="KAK7548789.1"/>
    <property type="molecule type" value="Genomic_DNA"/>
</dbReference>
<reference evidence="1 2" key="1">
    <citation type="submission" date="2024-04" db="EMBL/GenBank/DDBJ databases">
        <title>Phyllosticta paracitricarpa is synonymous to the EU quarantine fungus P. citricarpa based on phylogenomic analyses.</title>
        <authorList>
            <consortium name="Lawrence Berkeley National Laboratory"/>
            <person name="Van Ingen-Buijs V.A."/>
            <person name="Van Westerhoven A.C."/>
            <person name="Haridas S."/>
            <person name="Skiadas P."/>
            <person name="Martin F."/>
            <person name="Groenewald J.Z."/>
            <person name="Crous P.W."/>
            <person name="Seidl M.F."/>
        </authorList>
    </citation>
    <scope>NUCLEOTIDE SEQUENCE [LARGE SCALE GENOMIC DNA]</scope>
    <source>
        <strain evidence="1 2">CBS 122670</strain>
    </source>
</reference>
<protein>
    <submittedName>
        <fullName evidence="1">Uncharacterized protein</fullName>
    </submittedName>
</protein>
<dbReference type="Proteomes" id="UP001365128">
    <property type="component" value="Unassembled WGS sequence"/>
</dbReference>
<keyword evidence="2" id="KW-1185">Reference proteome</keyword>
<dbReference type="Gene3D" id="3.80.10.10">
    <property type="entry name" value="Ribonuclease Inhibitor"/>
    <property type="match status" value="1"/>
</dbReference>
<accession>A0ABR1MI76</accession>
<comment type="caution">
    <text evidence="1">The sequence shown here is derived from an EMBL/GenBank/DDBJ whole genome shotgun (WGS) entry which is preliminary data.</text>
</comment>
<dbReference type="InterPro" id="IPR032675">
    <property type="entry name" value="LRR_dom_sf"/>
</dbReference>
<gene>
    <name evidence="1" type="ORF">IWX46DRAFT_40949</name>
</gene>
<proteinExistence type="predicted"/>